<evidence type="ECO:0000313" key="2">
    <source>
        <dbReference type="EMBL" id="TMI84824.1"/>
    </source>
</evidence>
<evidence type="ECO:0000256" key="1">
    <source>
        <dbReference type="SAM" id="Coils"/>
    </source>
</evidence>
<keyword evidence="1" id="KW-0175">Coiled coil</keyword>
<proteinExistence type="predicted"/>
<protein>
    <submittedName>
        <fullName evidence="2">Uncharacterized protein</fullName>
    </submittedName>
</protein>
<feature type="coiled-coil region" evidence="1">
    <location>
        <begin position="34"/>
        <end position="68"/>
    </location>
</feature>
<sequence>MKPTFSDVDGVRRHLENQITRCGAQIATARKVLAKKARGNVRQATTRIEVYTERRRAYQDALKALSEIRPGAGGPAYLRSNLLAKDEVARVQSALKLIYETTQHGGHDISDGRDWATVEGEAQTALTILTEAGKAGS</sequence>
<reference evidence="2 3" key="1">
    <citation type="journal article" date="2019" name="Nat. Microbiol.">
        <title>Mediterranean grassland soil C-N compound turnover is dependent on rainfall and depth, and is mediated by genomically divergent microorganisms.</title>
        <authorList>
            <person name="Diamond S."/>
            <person name="Andeer P.F."/>
            <person name="Li Z."/>
            <person name="Crits-Christoph A."/>
            <person name="Burstein D."/>
            <person name="Anantharaman K."/>
            <person name="Lane K.R."/>
            <person name="Thomas B.C."/>
            <person name="Pan C."/>
            <person name="Northen T.R."/>
            <person name="Banfield J.F."/>
        </authorList>
    </citation>
    <scope>NUCLEOTIDE SEQUENCE [LARGE SCALE GENOMIC DNA]</scope>
    <source>
        <strain evidence="2">NP_6</strain>
    </source>
</reference>
<evidence type="ECO:0000313" key="3">
    <source>
        <dbReference type="Proteomes" id="UP000318093"/>
    </source>
</evidence>
<gene>
    <name evidence="2" type="ORF">E6H03_01400</name>
</gene>
<name>A0A537JMT2_9BACT</name>
<dbReference type="EMBL" id="VBAN01000044">
    <property type="protein sequence ID" value="TMI84824.1"/>
    <property type="molecule type" value="Genomic_DNA"/>
</dbReference>
<dbReference type="Proteomes" id="UP000318093">
    <property type="component" value="Unassembled WGS sequence"/>
</dbReference>
<organism evidence="2 3">
    <name type="scientific">Candidatus Segetimicrobium genomatis</name>
    <dbReference type="NCBI Taxonomy" id="2569760"/>
    <lineage>
        <taxon>Bacteria</taxon>
        <taxon>Bacillati</taxon>
        <taxon>Candidatus Sysuimicrobiota</taxon>
        <taxon>Candidatus Sysuimicrobiia</taxon>
        <taxon>Candidatus Sysuimicrobiales</taxon>
        <taxon>Candidatus Segetimicrobiaceae</taxon>
        <taxon>Candidatus Segetimicrobium</taxon>
    </lineage>
</organism>
<dbReference type="AlphaFoldDB" id="A0A537JMT2"/>
<comment type="caution">
    <text evidence="2">The sequence shown here is derived from an EMBL/GenBank/DDBJ whole genome shotgun (WGS) entry which is preliminary data.</text>
</comment>
<accession>A0A537JMT2</accession>